<proteinExistence type="predicted"/>
<evidence type="ECO:0000313" key="1">
    <source>
        <dbReference type="EMBL" id="QBK92163.1"/>
    </source>
</evidence>
<protein>
    <submittedName>
        <fullName evidence="1">Uncharacterized protein</fullName>
    </submittedName>
</protein>
<name>A0A481Z8C8_9VIRU</name>
<gene>
    <name evidence="1" type="ORF">LCPAC304_05100</name>
</gene>
<organism evidence="1">
    <name type="scientific">Pithovirus LCPAC304</name>
    <dbReference type="NCBI Taxonomy" id="2506594"/>
    <lineage>
        <taxon>Viruses</taxon>
        <taxon>Pithoviruses</taxon>
    </lineage>
</organism>
<reference evidence="1" key="1">
    <citation type="journal article" date="2019" name="MBio">
        <title>Virus Genomes from Deep Sea Sediments Expand the Ocean Megavirome and Support Independent Origins of Viral Gigantism.</title>
        <authorList>
            <person name="Backstrom D."/>
            <person name="Yutin N."/>
            <person name="Jorgensen S.L."/>
            <person name="Dharamshi J."/>
            <person name="Homa F."/>
            <person name="Zaremba-Niedwiedzka K."/>
            <person name="Spang A."/>
            <person name="Wolf Y.I."/>
            <person name="Koonin E.V."/>
            <person name="Ettema T.J."/>
        </authorList>
    </citation>
    <scope>NUCLEOTIDE SEQUENCE</scope>
</reference>
<accession>A0A481Z8C8</accession>
<sequence>MTIARFYVVHQGKKTQLEATTAKDAQTEVLTLCFSPMELMLNYQSLCQIGAPPVFDEKEPNGPNLGPYGNQTTRKQDWITHEKLYILRV</sequence>
<dbReference type="EMBL" id="MK500568">
    <property type="protein sequence ID" value="QBK92163.1"/>
    <property type="molecule type" value="Genomic_DNA"/>
</dbReference>